<feature type="domain" description="RNA polymerase sigma factor 70 region 4 type 2" evidence="7">
    <location>
        <begin position="159"/>
        <end position="211"/>
    </location>
</feature>
<keyword evidence="5" id="KW-0804">Transcription</keyword>
<dbReference type="InterPro" id="IPR013324">
    <property type="entry name" value="RNA_pol_sigma_r3/r4-like"/>
</dbReference>
<keyword evidence="2" id="KW-0805">Transcription regulation</keyword>
<dbReference type="SUPFAM" id="SSF88946">
    <property type="entry name" value="Sigma2 domain of RNA polymerase sigma factors"/>
    <property type="match status" value="1"/>
</dbReference>
<dbReference type="RefSeq" id="WP_246491072.1">
    <property type="nucleotide sequence ID" value="NZ_JACHHY010000031.1"/>
</dbReference>
<dbReference type="InterPro" id="IPR039425">
    <property type="entry name" value="RNA_pol_sigma-70-like"/>
</dbReference>
<evidence type="ECO:0000313" key="9">
    <source>
        <dbReference type="Proteomes" id="UP000575898"/>
    </source>
</evidence>
<dbReference type="PANTHER" id="PTHR43133">
    <property type="entry name" value="RNA POLYMERASE ECF-TYPE SIGMA FACTO"/>
    <property type="match status" value="1"/>
</dbReference>
<dbReference type="SUPFAM" id="SSF88659">
    <property type="entry name" value="Sigma3 and sigma4 domains of RNA polymerase sigma factors"/>
    <property type="match status" value="1"/>
</dbReference>
<evidence type="ECO:0000256" key="1">
    <source>
        <dbReference type="ARBA" id="ARBA00010641"/>
    </source>
</evidence>
<dbReference type="InterPro" id="IPR013325">
    <property type="entry name" value="RNA_pol_sigma_r2"/>
</dbReference>
<dbReference type="NCBIfam" id="TIGR02937">
    <property type="entry name" value="sigma70-ECF"/>
    <property type="match status" value="1"/>
</dbReference>
<evidence type="ECO:0000313" key="8">
    <source>
        <dbReference type="EMBL" id="MBB5020323.1"/>
    </source>
</evidence>
<dbReference type="GO" id="GO:0003677">
    <property type="term" value="F:DNA binding"/>
    <property type="evidence" value="ECO:0007669"/>
    <property type="project" value="UniProtKB-KW"/>
</dbReference>
<dbReference type="Pfam" id="PF04542">
    <property type="entry name" value="Sigma70_r2"/>
    <property type="match status" value="1"/>
</dbReference>
<dbReference type="AlphaFoldDB" id="A0A840MVF8"/>
<keyword evidence="3" id="KW-0731">Sigma factor</keyword>
<evidence type="ECO:0000256" key="5">
    <source>
        <dbReference type="ARBA" id="ARBA00023163"/>
    </source>
</evidence>
<name>A0A840MVF8_9PROT</name>
<dbReference type="CDD" id="cd06171">
    <property type="entry name" value="Sigma70_r4"/>
    <property type="match status" value="1"/>
</dbReference>
<keyword evidence="9" id="KW-1185">Reference proteome</keyword>
<dbReference type="NCBIfam" id="NF009166">
    <property type="entry name" value="PRK12513.1"/>
    <property type="match status" value="1"/>
</dbReference>
<comment type="caution">
    <text evidence="8">The sequence shown here is derived from an EMBL/GenBank/DDBJ whole genome shotgun (WGS) entry which is preliminary data.</text>
</comment>
<keyword evidence="4" id="KW-0238">DNA-binding</keyword>
<dbReference type="EMBL" id="JACHHY010000031">
    <property type="protein sequence ID" value="MBB5020323.1"/>
    <property type="molecule type" value="Genomic_DNA"/>
</dbReference>
<evidence type="ECO:0000256" key="2">
    <source>
        <dbReference type="ARBA" id="ARBA00023015"/>
    </source>
</evidence>
<gene>
    <name evidence="8" type="ORF">HNQ59_003642</name>
</gene>
<sequence length="219" mass="24880">MIQSACDTAWPDQPERGNSTQAAAFGIQFCRMHDDQTDEVLMQRYAAGDMAAFETLYTRHRRGLYAFISRQSPQPAWVDDIFQDTWLAVTRARQTYQSTAQFRTWLYQIARHRLIDLIRQRDPLKLAELEADEEHDAVAGIASDRPGPDQQLEAHQQHQRLNQALAALPANQREAFLLREHGELSIDDIAQLTGVSTETAKSRLRYAIAKLKSALMGSV</sequence>
<dbReference type="Pfam" id="PF08281">
    <property type="entry name" value="Sigma70_r4_2"/>
    <property type="match status" value="1"/>
</dbReference>
<evidence type="ECO:0000259" key="7">
    <source>
        <dbReference type="Pfam" id="PF08281"/>
    </source>
</evidence>
<proteinExistence type="inferred from homology"/>
<evidence type="ECO:0000256" key="3">
    <source>
        <dbReference type="ARBA" id="ARBA00023082"/>
    </source>
</evidence>
<feature type="domain" description="RNA polymerase sigma-70 region 2" evidence="6">
    <location>
        <begin position="56"/>
        <end position="122"/>
    </location>
</feature>
<dbReference type="GO" id="GO:0016987">
    <property type="term" value="F:sigma factor activity"/>
    <property type="evidence" value="ECO:0007669"/>
    <property type="project" value="UniProtKB-KW"/>
</dbReference>
<protein>
    <submittedName>
        <fullName evidence="8">RNA polymerase sigma-70 factor (ECF subfamily)</fullName>
    </submittedName>
</protein>
<dbReference type="Proteomes" id="UP000575898">
    <property type="component" value="Unassembled WGS sequence"/>
</dbReference>
<dbReference type="InterPro" id="IPR007627">
    <property type="entry name" value="RNA_pol_sigma70_r2"/>
</dbReference>
<evidence type="ECO:0000256" key="4">
    <source>
        <dbReference type="ARBA" id="ARBA00023125"/>
    </source>
</evidence>
<dbReference type="PANTHER" id="PTHR43133:SF8">
    <property type="entry name" value="RNA POLYMERASE SIGMA FACTOR HI_1459-RELATED"/>
    <property type="match status" value="1"/>
</dbReference>
<dbReference type="InterPro" id="IPR014284">
    <property type="entry name" value="RNA_pol_sigma-70_dom"/>
</dbReference>
<accession>A0A840MVF8</accession>
<dbReference type="InterPro" id="IPR036388">
    <property type="entry name" value="WH-like_DNA-bd_sf"/>
</dbReference>
<reference evidence="8 9" key="1">
    <citation type="submission" date="2020-08" db="EMBL/GenBank/DDBJ databases">
        <title>Genomic Encyclopedia of Type Strains, Phase IV (KMG-IV): sequencing the most valuable type-strain genomes for metagenomic binning, comparative biology and taxonomic classification.</title>
        <authorList>
            <person name="Goeker M."/>
        </authorList>
    </citation>
    <scope>NUCLEOTIDE SEQUENCE [LARGE SCALE GENOMIC DNA]</scope>
    <source>
        <strain evidence="8 9">DSM 27165</strain>
    </source>
</reference>
<evidence type="ECO:0000259" key="6">
    <source>
        <dbReference type="Pfam" id="PF04542"/>
    </source>
</evidence>
<organism evidence="8 9">
    <name type="scientific">Chitinivorax tropicus</name>
    <dbReference type="NCBI Taxonomy" id="714531"/>
    <lineage>
        <taxon>Bacteria</taxon>
        <taxon>Pseudomonadati</taxon>
        <taxon>Pseudomonadota</taxon>
        <taxon>Betaproteobacteria</taxon>
        <taxon>Chitinivorax</taxon>
    </lineage>
</organism>
<comment type="similarity">
    <text evidence="1">Belongs to the sigma-70 factor family. ECF subfamily.</text>
</comment>
<dbReference type="Gene3D" id="1.10.1740.10">
    <property type="match status" value="1"/>
</dbReference>
<dbReference type="InterPro" id="IPR013249">
    <property type="entry name" value="RNA_pol_sigma70_r4_t2"/>
</dbReference>
<dbReference type="GO" id="GO:0006352">
    <property type="term" value="P:DNA-templated transcription initiation"/>
    <property type="evidence" value="ECO:0007669"/>
    <property type="project" value="InterPro"/>
</dbReference>
<dbReference type="Gene3D" id="1.10.10.10">
    <property type="entry name" value="Winged helix-like DNA-binding domain superfamily/Winged helix DNA-binding domain"/>
    <property type="match status" value="1"/>
</dbReference>